<sequence>MQIFLSESWSCKSFYRRAGLANCETCLNRDNNIVIKVTTTIIKIIIAISELILGI</sequence>
<name>A0A9D4QU91_DREPO</name>
<comment type="caution">
    <text evidence="1">The sequence shown here is derived from an EMBL/GenBank/DDBJ whole genome shotgun (WGS) entry which is preliminary data.</text>
</comment>
<dbReference type="EMBL" id="JAIWYP010000004">
    <property type="protein sequence ID" value="KAH3843704.1"/>
    <property type="molecule type" value="Genomic_DNA"/>
</dbReference>
<accession>A0A9D4QU91</accession>
<proteinExistence type="predicted"/>
<dbReference type="AlphaFoldDB" id="A0A9D4QU91"/>
<reference evidence="1" key="2">
    <citation type="submission" date="2020-11" db="EMBL/GenBank/DDBJ databases">
        <authorList>
            <person name="McCartney M.A."/>
            <person name="Auch B."/>
            <person name="Kono T."/>
            <person name="Mallez S."/>
            <person name="Becker A."/>
            <person name="Gohl D.M."/>
            <person name="Silverstein K.A.T."/>
            <person name="Koren S."/>
            <person name="Bechman K.B."/>
            <person name="Herman A."/>
            <person name="Abrahante J.E."/>
            <person name="Garbe J."/>
        </authorList>
    </citation>
    <scope>NUCLEOTIDE SEQUENCE</scope>
    <source>
        <strain evidence="1">Duluth1</strain>
        <tissue evidence="1">Whole animal</tissue>
    </source>
</reference>
<keyword evidence="2" id="KW-1185">Reference proteome</keyword>
<gene>
    <name evidence="1" type="ORF">DPMN_117233</name>
</gene>
<dbReference type="Proteomes" id="UP000828390">
    <property type="component" value="Unassembled WGS sequence"/>
</dbReference>
<reference evidence="1" key="1">
    <citation type="journal article" date="2019" name="bioRxiv">
        <title>The Genome of the Zebra Mussel, Dreissena polymorpha: A Resource for Invasive Species Research.</title>
        <authorList>
            <person name="McCartney M.A."/>
            <person name="Auch B."/>
            <person name="Kono T."/>
            <person name="Mallez S."/>
            <person name="Zhang Y."/>
            <person name="Obille A."/>
            <person name="Becker A."/>
            <person name="Abrahante J.E."/>
            <person name="Garbe J."/>
            <person name="Badalamenti J.P."/>
            <person name="Herman A."/>
            <person name="Mangelson H."/>
            <person name="Liachko I."/>
            <person name="Sullivan S."/>
            <person name="Sone E.D."/>
            <person name="Koren S."/>
            <person name="Silverstein K.A.T."/>
            <person name="Beckman K.B."/>
            <person name="Gohl D.M."/>
        </authorList>
    </citation>
    <scope>NUCLEOTIDE SEQUENCE</scope>
    <source>
        <strain evidence="1">Duluth1</strain>
        <tissue evidence="1">Whole animal</tissue>
    </source>
</reference>
<protein>
    <submittedName>
        <fullName evidence="1">Uncharacterized protein</fullName>
    </submittedName>
</protein>
<organism evidence="1 2">
    <name type="scientific">Dreissena polymorpha</name>
    <name type="common">Zebra mussel</name>
    <name type="synonym">Mytilus polymorpha</name>
    <dbReference type="NCBI Taxonomy" id="45954"/>
    <lineage>
        <taxon>Eukaryota</taxon>
        <taxon>Metazoa</taxon>
        <taxon>Spiralia</taxon>
        <taxon>Lophotrochozoa</taxon>
        <taxon>Mollusca</taxon>
        <taxon>Bivalvia</taxon>
        <taxon>Autobranchia</taxon>
        <taxon>Heteroconchia</taxon>
        <taxon>Euheterodonta</taxon>
        <taxon>Imparidentia</taxon>
        <taxon>Neoheterodontei</taxon>
        <taxon>Myida</taxon>
        <taxon>Dreissenoidea</taxon>
        <taxon>Dreissenidae</taxon>
        <taxon>Dreissena</taxon>
    </lineage>
</organism>
<evidence type="ECO:0000313" key="1">
    <source>
        <dbReference type="EMBL" id="KAH3843704.1"/>
    </source>
</evidence>
<evidence type="ECO:0000313" key="2">
    <source>
        <dbReference type="Proteomes" id="UP000828390"/>
    </source>
</evidence>